<gene>
    <name evidence="1" type="ORF">CTRU02_209193</name>
</gene>
<keyword evidence="2" id="KW-1185">Reference proteome</keyword>
<evidence type="ECO:0000313" key="2">
    <source>
        <dbReference type="Proteomes" id="UP000805649"/>
    </source>
</evidence>
<accession>A0ACC3YZR9</accession>
<sequence length="93" mass="10484">MGRASGRSSRSKVGKLRKGVPHCTKLPPILQKKKKKKTPFIKKYKTYNTRYSLVVTDPTTNPALTGLSMGERTGSRVFQWVWSYVLIAGWVSV</sequence>
<organism evidence="1 2">
    <name type="scientific">Colletotrichum truncatum</name>
    <name type="common">Anthracnose fungus</name>
    <name type="synonym">Colletotrichum capsici</name>
    <dbReference type="NCBI Taxonomy" id="5467"/>
    <lineage>
        <taxon>Eukaryota</taxon>
        <taxon>Fungi</taxon>
        <taxon>Dikarya</taxon>
        <taxon>Ascomycota</taxon>
        <taxon>Pezizomycotina</taxon>
        <taxon>Sordariomycetes</taxon>
        <taxon>Hypocreomycetidae</taxon>
        <taxon>Glomerellales</taxon>
        <taxon>Glomerellaceae</taxon>
        <taxon>Colletotrichum</taxon>
        <taxon>Colletotrichum truncatum species complex</taxon>
    </lineage>
</organism>
<dbReference type="Proteomes" id="UP000805649">
    <property type="component" value="Unassembled WGS sequence"/>
</dbReference>
<proteinExistence type="predicted"/>
<comment type="caution">
    <text evidence="1">The sequence shown here is derived from an EMBL/GenBank/DDBJ whole genome shotgun (WGS) entry which is preliminary data.</text>
</comment>
<protein>
    <submittedName>
        <fullName evidence="1">Uncharacterized protein</fullName>
    </submittedName>
</protein>
<dbReference type="EMBL" id="VUJX02000005">
    <property type="protein sequence ID" value="KAL0936977.1"/>
    <property type="molecule type" value="Genomic_DNA"/>
</dbReference>
<reference evidence="1 2" key="1">
    <citation type="journal article" date="2020" name="Phytopathology">
        <title>Genome Sequence Resources of Colletotrichum truncatum, C. plurivorum, C. musicola, and C. sojae: Four Species Pathogenic to Soybean (Glycine max).</title>
        <authorList>
            <person name="Rogerio F."/>
            <person name="Boufleur T.R."/>
            <person name="Ciampi-Guillardi M."/>
            <person name="Sukno S.A."/>
            <person name="Thon M.R."/>
            <person name="Massola Junior N.S."/>
            <person name="Baroncelli R."/>
        </authorList>
    </citation>
    <scope>NUCLEOTIDE SEQUENCE [LARGE SCALE GENOMIC DNA]</scope>
    <source>
        <strain evidence="1 2">CMES1059</strain>
    </source>
</reference>
<evidence type="ECO:0000313" key="1">
    <source>
        <dbReference type="EMBL" id="KAL0936977.1"/>
    </source>
</evidence>
<name>A0ACC3YZR9_COLTU</name>